<keyword evidence="5" id="KW-0378">Hydrolase</keyword>
<dbReference type="EMBL" id="DYUX01000014">
    <property type="protein sequence ID" value="HJG41556.1"/>
    <property type="molecule type" value="Genomic_DNA"/>
</dbReference>
<name>A0A921LWE3_9BIFI</name>
<dbReference type="Pfam" id="PF01934">
    <property type="entry name" value="HepT-like"/>
    <property type="match status" value="1"/>
</dbReference>
<dbReference type="PANTHER" id="PTHR34139:SF1">
    <property type="entry name" value="RNASE MJ1380-RELATED"/>
    <property type="match status" value="1"/>
</dbReference>
<dbReference type="PANTHER" id="PTHR34139">
    <property type="entry name" value="UPF0331 PROTEIN MJ0127"/>
    <property type="match status" value="1"/>
</dbReference>
<dbReference type="GO" id="GO:0000166">
    <property type="term" value="F:nucleotide binding"/>
    <property type="evidence" value="ECO:0007669"/>
    <property type="project" value="UniProtKB-KW"/>
</dbReference>
<dbReference type="GO" id="GO:0004540">
    <property type="term" value="F:RNA nuclease activity"/>
    <property type="evidence" value="ECO:0007669"/>
    <property type="project" value="InterPro"/>
</dbReference>
<reference evidence="6" key="1">
    <citation type="journal article" date="2021" name="PeerJ">
        <title>Extensive microbial diversity within the chicken gut microbiome revealed by metagenomics and culture.</title>
        <authorList>
            <person name="Gilroy R."/>
            <person name="Ravi A."/>
            <person name="Getino M."/>
            <person name="Pursley I."/>
            <person name="Horton D.L."/>
            <person name="Alikhan N.F."/>
            <person name="Baker D."/>
            <person name="Gharbi K."/>
            <person name="Hall N."/>
            <person name="Watson M."/>
            <person name="Adriaenssens E.M."/>
            <person name="Foster-Nyarko E."/>
            <person name="Jarju S."/>
            <person name="Secka A."/>
            <person name="Antonio M."/>
            <person name="Oren A."/>
            <person name="Chaudhuri R.R."/>
            <person name="La Ragione R."/>
            <person name="Hildebrand F."/>
            <person name="Pallen M.J."/>
        </authorList>
    </citation>
    <scope>NUCLEOTIDE SEQUENCE</scope>
    <source>
        <strain evidence="6">ChiBcolR7-4860</strain>
    </source>
</reference>
<evidence type="ECO:0000256" key="4">
    <source>
        <dbReference type="ARBA" id="ARBA00022741"/>
    </source>
</evidence>
<evidence type="ECO:0000313" key="6">
    <source>
        <dbReference type="EMBL" id="HJG41556.1"/>
    </source>
</evidence>
<evidence type="ECO:0000256" key="5">
    <source>
        <dbReference type="ARBA" id="ARBA00022801"/>
    </source>
</evidence>
<proteinExistence type="predicted"/>
<sequence length="119" mass="13487">MAIVRALRDARRFMGDLSFEAFAESDEKQNAVAMAIARCGEHVKRLSKEFRDAESGVERRGIAGMRDWIAHDYEGLDFESLYYAVTVEVPKVLAALDPYLESFAEIRQESADPFNVPRV</sequence>
<keyword evidence="2" id="KW-1277">Toxin-antitoxin system</keyword>
<organism evidence="6 7">
    <name type="scientific">Bifidobacterium pullorum subsp. gallinarum</name>
    <dbReference type="NCBI Taxonomy" id="78344"/>
    <lineage>
        <taxon>Bacteria</taxon>
        <taxon>Bacillati</taxon>
        <taxon>Actinomycetota</taxon>
        <taxon>Actinomycetes</taxon>
        <taxon>Bifidobacteriales</taxon>
        <taxon>Bifidobacteriaceae</taxon>
        <taxon>Bifidobacterium</taxon>
    </lineage>
</organism>
<dbReference type="RefSeq" id="WP_278711106.1">
    <property type="nucleotide sequence ID" value="NZ_DYUX01000014.1"/>
</dbReference>
<dbReference type="AlphaFoldDB" id="A0A921LWE3"/>
<protein>
    <submittedName>
        <fullName evidence="6">DUF86 domain-containing protein</fullName>
    </submittedName>
</protein>
<comment type="caution">
    <text evidence="6">The sequence shown here is derived from an EMBL/GenBank/DDBJ whole genome shotgun (WGS) entry which is preliminary data.</text>
</comment>
<reference evidence="6" key="2">
    <citation type="submission" date="2021-09" db="EMBL/GenBank/DDBJ databases">
        <authorList>
            <person name="Gilroy R."/>
        </authorList>
    </citation>
    <scope>NUCLEOTIDE SEQUENCE</scope>
    <source>
        <strain evidence="6">ChiBcolR7-4860</strain>
    </source>
</reference>
<evidence type="ECO:0000256" key="1">
    <source>
        <dbReference type="ARBA" id="ARBA00022553"/>
    </source>
</evidence>
<evidence type="ECO:0000256" key="2">
    <source>
        <dbReference type="ARBA" id="ARBA00022649"/>
    </source>
</evidence>
<dbReference type="InterPro" id="IPR008201">
    <property type="entry name" value="HepT-like"/>
</dbReference>
<dbReference type="GO" id="GO:0110001">
    <property type="term" value="C:toxin-antitoxin complex"/>
    <property type="evidence" value="ECO:0007669"/>
    <property type="project" value="InterPro"/>
</dbReference>
<evidence type="ECO:0000256" key="3">
    <source>
        <dbReference type="ARBA" id="ARBA00022722"/>
    </source>
</evidence>
<dbReference type="GO" id="GO:0016787">
    <property type="term" value="F:hydrolase activity"/>
    <property type="evidence" value="ECO:0007669"/>
    <property type="project" value="UniProtKB-KW"/>
</dbReference>
<keyword evidence="1" id="KW-0597">Phosphoprotein</keyword>
<dbReference type="Proteomes" id="UP000786560">
    <property type="component" value="Unassembled WGS sequence"/>
</dbReference>
<evidence type="ECO:0000313" key="7">
    <source>
        <dbReference type="Proteomes" id="UP000786560"/>
    </source>
</evidence>
<keyword evidence="4" id="KW-0547">Nucleotide-binding</keyword>
<keyword evidence="3" id="KW-0540">Nuclease</keyword>
<accession>A0A921LWE3</accession>
<gene>
    <name evidence="6" type="ORF">K8U73_04105</name>
</gene>
<dbReference type="InterPro" id="IPR051813">
    <property type="entry name" value="HepT_RNase_toxin"/>
</dbReference>